<reference evidence="15" key="1">
    <citation type="journal article" date="2020" name="Stud. Mycol.">
        <title>101 Dothideomycetes genomes: a test case for predicting lifestyles and emergence of pathogens.</title>
        <authorList>
            <person name="Haridas S."/>
            <person name="Albert R."/>
            <person name="Binder M."/>
            <person name="Bloem J."/>
            <person name="Labutti K."/>
            <person name="Salamov A."/>
            <person name="Andreopoulos B."/>
            <person name="Baker S."/>
            <person name="Barry K."/>
            <person name="Bills G."/>
            <person name="Bluhm B."/>
            <person name="Cannon C."/>
            <person name="Castanera R."/>
            <person name="Culley D."/>
            <person name="Daum C."/>
            <person name="Ezra D."/>
            <person name="Gonzalez J."/>
            <person name="Henrissat B."/>
            <person name="Kuo A."/>
            <person name="Liang C."/>
            <person name="Lipzen A."/>
            <person name="Lutzoni F."/>
            <person name="Magnuson J."/>
            <person name="Mondo S."/>
            <person name="Nolan M."/>
            <person name="Ohm R."/>
            <person name="Pangilinan J."/>
            <person name="Park H.-J."/>
            <person name="Ramirez L."/>
            <person name="Alfaro M."/>
            <person name="Sun H."/>
            <person name="Tritt A."/>
            <person name="Yoshinaga Y."/>
            <person name="Zwiers L.-H."/>
            <person name="Turgeon B."/>
            <person name="Goodwin S."/>
            <person name="Spatafora J."/>
            <person name="Crous P."/>
            <person name="Grigoriev I."/>
        </authorList>
    </citation>
    <scope>NUCLEOTIDE SEQUENCE</scope>
    <source>
        <strain evidence="15">CBS 113818</strain>
    </source>
</reference>
<organism evidence="15 16">
    <name type="scientific">Ophiobolus disseminans</name>
    <dbReference type="NCBI Taxonomy" id="1469910"/>
    <lineage>
        <taxon>Eukaryota</taxon>
        <taxon>Fungi</taxon>
        <taxon>Dikarya</taxon>
        <taxon>Ascomycota</taxon>
        <taxon>Pezizomycotina</taxon>
        <taxon>Dothideomycetes</taxon>
        <taxon>Pleosporomycetidae</taxon>
        <taxon>Pleosporales</taxon>
        <taxon>Pleosporineae</taxon>
        <taxon>Phaeosphaeriaceae</taxon>
        <taxon>Ophiobolus</taxon>
    </lineage>
</organism>
<keyword evidence="16" id="KW-1185">Reference proteome</keyword>
<evidence type="ECO:0000256" key="4">
    <source>
        <dbReference type="ARBA" id="ARBA00013948"/>
    </source>
</evidence>
<dbReference type="EC" id="2.7.11.1" evidence="3"/>
<evidence type="ECO:0000313" key="15">
    <source>
        <dbReference type="EMBL" id="KAF2832800.1"/>
    </source>
</evidence>
<dbReference type="PANTHER" id="PTHR44329">
    <property type="entry name" value="SERINE/THREONINE-PROTEIN KINASE TNNI3K-RELATED"/>
    <property type="match status" value="1"/>
</dbReference>
<dbReference type="AlphaFoldDB" id="A0A6A7AHL5"/>
<dbReference type="GO" id="GO:0004674">
    <property type="term" value="F:protein serine/threonine kinase activity"/>
    <property type="evidence" value="ECO:0007669"/>
    <property type="project" value="UniProtKB-EC"/>
</dbReference>
<evidence type="ECO:0000256" key="3">
    <source>
        <dbReference type="ARBA" id="ARBA00012513"/>
    </source>
</evidence>
<dbReference type="PANTHER" id="PTHR44329:SF288">
    <property type="entry name" value="MITOGEN-ACTIVATED PROTEIN KINASE KINASE KINASE 20"/>
    <property type="match status" value="1"/>
</dbReference>
<proteinExistence type="predicted"/>
<evidence type="ECO:0000313" key="16">
    <source>
        <dbReference type="Proteomes" id="UP000799424"/>
    </source>
</evidence>
<comment type="function">
    <text evidence="1">Component of the EKC/KEOPS complex that is required for the formation of a threonylcarbamoyl group on adenosine at position 37 (t(6)A37) in tRNAs that read codons beginning with adenine. The complex is probably involved in the transfer of the threonylcarbamoyl moiety of threonylcarbamoyl-AMP (TC-AMP) to the N6 group of A37. BUD32 has ATPase activity in the context of the EKC/KEOPS complex and likely plays a supporting role to the catalytic subunit KAE1. The EKC/KEOPS complex also promotes both telomere uncapping and telomere elongation. The complex is required for efficient recruitment of transcriptional coactivators.</text>
</comment>
<evidence type="ECO:0000256" key="10">
    <source>
        <dbReference type="ARBA" id="ARBA00030980"/>
    </source>
</evidence>
<evidence type="ECO:0000256" key="7">
    <source>
        <dbReference type="ARBA" id="ARBA00022741"/>
    </source>
</evidence>
<dbReference type="InterPro" id="IPR011009">
    <property type="entry name" value="Kinase-like_dom_sf"/>
</dbReference>
<evidence type="ECO:0000256" key="9">
    <source>
        <dbReference type="ARBA" id="ARBA00022840"/>
    </source>
</evidence>
<keyword evidence="9" id="KW-0067">ATP-binding</keyword>
<dbReference type="Pfam" id="PF07714">
    <property type="entry name" value="PK_Tyr_Ser-Thr"/>
    <property type="match status" value="1"/>
</dbReference>
<dbReference type="Proteomes" id="UP000799424">
    <property type="component" value="Unassembled WGS sequence"/>
</dbReference>
<dbReference type="CDD" id="cd00180">
    <property type="entry name" value="PKc"/>
    <property type="match status" value="1"/>
</dbReference>
<dbReference type="Gene3D" id="1.10.510.10">
    <property type="entry name" value="Transferase(Phosphotransferase) domain 1"/>
    <property type="match status" value="1"/>
</dbReference>
<dbReference type="InterPro" id="IPR051681">
    <property type="entry name" value="Ser/Thr_Kinases-Pseudokinases"/>
</dbReference>
<evidence type="ECO:0000256" key="13">
    <source>
        <dbReference type="ARBA" id="ARBA00048679"/>
    </source>
</evidence>
<dbReference type="EMBL" id="MU006216">
    <property type="protein sequence ID" value="KAF2832800.1"/>
    <property type="molecule type" value="Genomic_DNA"/>
</dbReference>
<evidence type="ECO:0000256" key="1">
    <source>
        <dbReference type="ARBA" id="ARBA00003747"/>
    </source>
</evidence>
<feature type="non-terminal residue" evidence="15">
    <location>
        <position position="1"/>
    </location>
</feature>
<name>A0A6A7AHL5_9PLEO</name>
<dbReference type="SUPFAM" id="SSF56112">
    <property type="entry name" value="Protein kinase-like (PK-like)"/>
    <property type="match status" value="1"/>
</dbReference>
<dbReference type="GO" id="GO:0005524">
    <property type="term" value="F:ATP binding"/>
    <property type="evidence" value="ECO:0007669"/>
    <property type="project" value="UniProtKB-KW"/>
</dbReference>
<dbReference type="PROSITE" id="PS00109">
    <property type="entry name" value="PROTEIN_KINASE_TYR"/>
    <property type="match status" value="1"/>
</dbReference>
<keyword evidence="8 15" id="KW-0418">Kinase</keyword>
<evidence type="ECO:0000256" key="2">
    <source>
        <dbReference type="ARBA" id="ARBA00011534"/>
    </source>
</evidence>
<gene>
    <name evidence="15" type="ORF">CC86DRAFT_240717</name>
</gene>
<evidence type="ECO:0000256" key="5">
    <source>
        <dbReference type="ARBA" id="ARBA00019973"/>
    </source>
</evidence>
<keyword evidence="6" id="KW-0808">Transferase</keyword>
<sequence length="207" mass="23268">AVKGLDVEEQILHTLGQHPRIIRLIHKHEDGLLLEYMPNGSVEKYLRNIAPNTPMDQRLKWASQAAEALAYAHDKNVLHCDFSVGNLLLDRDLNIKLCDFQGRLLHPDGTVVLNGGAADGNMSSMPRPDRNYCTRKTDIFALGTAMDFMMTGQPPYPDLDTIDDEGEIRTRFEDGEFPPLEQHQGGEVVRSCWKGHYESAIEVMLAL</sequence>
<evidence type="ECO:0000259" key="14">
    <source>
        <dbReference type="PROSITE" id="PS50011"/>
    </source>
</evidence>
<keyword evidence="7" id="KW-0547">Nucleotide-binding</keyword>
<comment type="catalytic activity">
    <reaction evidence="13">
        <text>L-seryl-[protein] + ATP = O-phospho-L-seryl-[protein] + ADP + H(+)</text>
        <dbReference type="Rhea" id="RHEA:17989"/>
        <dbReference type="Rhea" id="RHEA-COMP:9863"/>
        <dbReference type="Rhea" id="RHEA-COMP:11604"/>
        <dbReference type="ChEBI" id="CHEBI:15378"/>
        <dbReference type="ChEBI" id="CHEBI:29999"/>
        <dbReference type="ChEBI" id="CHEBI:30616"/>
        <dbReference type="ChEBI" id="CHEBI:83421"/>
        <dbReference type="ChEBI" id="CHEBI:456216"/>
        <dbReference type="EC" id="2.7.11.1"/>
    </reaction>
</comment>
<evidence type="ECO:0000256" key="11">
    <source>
        <dbReference type="ARBA" id="ARBA00033194"/>
    </source>
</evidence>
<feature type="non-terminal residue" evidence="15">
    <location>
        <position position="207"/>
    </location>
</feature>
<dbReference type="InterPro" id="IPR000719">
    <property type="entry name" value="Prot_kinase_dom"/>
</dbReference>
<evidence type="ECO:0000256" key="6">
    <source>
        <dbReference type="ARBA" id="ARBA00022679"/>
    </source>
</evidence>
<accession>A0A6A7AHL5</accession>
<dbReference type="PROSITE" id="PS50011">
    <property type="entry name" value="PROTEIN_KINASE_DOM"/>
    <property type="match status" value="1"/>
</dbReference>
<dbReference type="InterPro" id="IPR001245">
    <property type="entry name" value="Ser-Thr/Tyr_kinase_cat_dom"/>
</dbReference>
<dbReference type="OrthoDB" id="1668230at2759"/>
<evidence type="ECO:0000256" key="12">
    <source>
        <dbReference type="ARBA" id="ARBA00047899"/>
    </source>
</evidence>
<evidence type="ECO:0000256" key="8">
    <source>
        <dbReference type="ARBA" id="ARBA00022777"/>
    </source>
</evidence>
<dbReference type="InterPro" id="IPR008266">
    <property type="entry name" value="Tyr_kinase_AS"/>
</dbReference>
<feature type="domain" description="Protein kinase" evidence="14">
    <location>
        <begin position="1"/>
        <end position="207"/>
    </location>
</feature>
<comment type="catalytic activity">
    <reaction evidence="12">
        <text>L-threonyl-[protein] + ATP = O-phospho-L-threonyl-[protein] + ADP + H(+)</text>
        <dbReference type="Rhea" id="RHEA:46608"/>
        <dbReference type="Rhea" id="RHEA-COMP:11060"/>
        <dbReference type="Rhea" id="RHEA-COMP:11605"/>
        <dbReference type="ChEBI" id="CHEBI:15378"/>
        <dbReference type="ChEBI" id="CHEBI:30013"/>
        <dbReference type="ChEBI" id="CHEBI:30616"/>
        <dbReference type="ChEBI" id="CHEBI:61977"/>
        <dbReference type="ChEBI" id="CHEBI:456216"/>
        <dbReference type="EC" id="2.7.11.1"/>
    </reaction>
</comment>
<protein>
    <recommendedName>
        <fullName evidence="5">EKC/KEOPS complex subunit BUD32</fullName>
        <ecNumber evidence="3">2.7.11.1</ecNumber>
    </recommendedName>
    <alternativeName>
        <fullName evidence="10 11">Atypical Serine/threonine protein kinase BUD32</fullName>
    </alternativeName>
    <alternativeName>
        <fullName evidence="4">EKC/KEOPS complex subunit bud32</fullName>
    </alternativeName>
</protein>
<comment type="subunit">
    <text evidence="2">Component of the EKC/KEOPS complex composed of at least BUD32, CGI121, GON7, KAE1 and PCC1; the whole complex dimerizes.</text>
</comment>